<dbReference type="Proteomes" id="UP000516052">
    <property type="component" value="Chromosome"/>
</dbReference>
<gene>
    <name evidence="2" type="ORF">IAG44_26855</name>
</gene>
<protein>
    <submittedName>
        <fullName evidence="2">Helix-turn-helix domain-containing protein</fullName>
    </submittedName>
</protein>
<dbReference type="Pfam" id="PF19054">
    <property type="entry name" value="DUF5753"/>
    <property type="match status" value="1"/>
</dbReference>
<dbReference type="InterPro" id="IPR001387">
    <property type="entry name" value="Cro/C1-type_HTH"/>
</dbReference>
<feature type="domain" description="HTH cro/C1-type" evidence="1">
    <location>
        <begin position="29"/>
        <end position="84"/>
    </location>
</feature>
<sequence length="297" mass="33008">MRHTGSVTRTTPLGNRTSTVLARKLGGELLRLRDAAGMTQRQAAEAINATNSKIVKMEQGWVPMRDPDIRILCEAYGLEDAEVLGRLLELAKLDRERRKAKGWWRGAPYVGLGEYISMEEISTSIRSWQISLIPGLLQTAAYTRALGVADSRWEDPDEIEVAAQLKQKRQGCLLGEDPVQLYVVIWEAVLRQQIGGPEVMRGQMERLLEASTLPNVRLQVLPFRSGAHPATAGPFSILSFAEEGALDVVHSDTHTGMVWMENEEDSAYFNRVFDGVARLSLSPHDSVELIDSLRKGS</sequence>
<keyword evidence="3" id="KW-1185">Reference proteome</keyword>
<dbReference type="GO" id="GO:0003677">
    <property type="term" value="F:DNA binding"/>
    <property type="evidence" value="ECO:0007669"/>
    <property type="project" value="InterPro"/>
</dbReference>
<proteinExistence type="predicted"/>
<dbReference type="EMBL" id="CP060828">
    <property type="protein sequence ID" value="QNP72688.1"/>
    <property type="molecule type" value="Genomic_DNA"/>
</dbReference>
<dbReference type="InterPro" id="IPR010982">
    <property type="entry name" value="Lambda_DNA-bd_dom_sf"/>
</dbReference>
<dbReference type="SMART" id="SM00530">
    <property type="entry name" value="HTH_XRE"/>
    <property type="match status" value="1"/>
</dbReference>
<name>A0A7H0IIS2_9ACTN</name>
<evidence type="ECO:0000313" key="2">
    <source>
        <dbReference type="EMBL" id="QNP72688.1"/>
    </source>
</evidence>
<dbReference type="InterPro" id="IPR043917">
    <property type="entry name" value="DUF5753"/>
</dbReference>
<reference evidence="2 3" key="1">
    <citation type="submission" date="2020-08" db="EMBL/GenBank/DDBJ databases">
        <title>A novel species.</title>
        <authorList>
            <person name="Gao J."/>
        </authorList>
    </citation>
    <scope>NUCLEOTIDE SEQUENCE [LARGE SCALE GENOMIC DNA]</scope>
    <source>
        <strain evidence="2 3">CRXT-G-22</strain>
    </source>
</reference>
<accession>A0A7H0IIS2</accession>
<evidence type="ECO:0000313" key="3">
    <source>
        <dbReference type="Proteomes" id="UP000516052"/>
    </source>
</evidence>
<dbReference type="SUPFAM" id="SSF47413">
    <property type="entry name" value="lambda repressor-like DNA-binding domains"/>
    <property type="match status" value="1"/>
</dbReference>
<dbReference type="PROSITE" id="PS50943">
    <property type="entry name" value="HTH_CROC1"/>
    <property type="match status" value="1"/>
</dbReference>
<evidence type="ECO:0000259" key="1">
    <source>
        <dbReference type="PROSITE" id="PS50943"/>
    </source>
</evidence>
<organism evidence="2 3">
    <name type="scientific">Streptomyces roseirectus</name>
    <dbReference type="NCBI Taxonomy" id="2768066"/>
    <lineage>
        <taxon>Bacteria</taxon>
        <taxon>Bacillati</taxon>
        <taxon>Actinomycetota</taxon>
        <taxon>Actinomycetes</taxon>
        <taxon>Kitasatosporales</taxon>
        <taxon>Streptomycetaceae</taxon>
        <taxon>Streptomyces</taxon>
    </lineage>
</organism>
<dbReference type="CDD" id="cd00093">
    <property type="entry name" value="HTH_XRE"/>
    <property type="match status" value="1"/>
</dbReference>
<dbReference type="KEGG" id="sroi:IAG44_26855"/>
<dbReference type="AlphaFoldDB" id="A0A7H0IIS2"/>
<dbReference type="Pfam" id="PF13560">
    <property type="entry name" value="HTH_31"/>
    <property type="match status" value="1"/>
</dbReference>
<dbReference type="Gene3D" id="1.10.260.40">
    <property type="entry name" value="lambda repressor-like DNA-binding domains"/>
    <property type="match status" value="1"/>
</dbReference>